<evidence type="ECO:0000256" key="1">
    <source>
        <dbReference type="ARBA" id="ARBA00004429"/>
    </source>
</evidence>
<evidence type="ECO:0000259" key="10">
    <source>
        <dbReference type="Pfam" id="PF04290"/>
    </source>
</evidence>
<dbReference type="InterPro" id="IPR007387">
    <property type="entry name" value="TRAP_DctQ"/>
</dbReference>
<evidence type="ECO:0000256" key="3">
    <source>
        <dbReference type="ARBA" id="ARBA00022475"/>
    </source>
</evidence>
<evidence type="ECO:0000313" key="12">
    <source>
        <dbReference type="Proteomes" id="UP000192903"/>
    </source>
</evidence>
<comment type="function">
    <text evidence="9">Part of the tripartite ATP-independent periplasmic (TRAP) transport system.</text>
</comment>
<feature type="transmembrane region" description="Helical" evidence="9">
    <location>
        <begin position="91"/>
        <end position="112"/>
    </location>
</feature>
<evidence type="ECO:0000256" key="2">
    <source>
        <dbReference type="ARBA" id="ARBA00022448"/>
    </source>
</evidence>
<gene>
    <name evidence="11" type="ORF">SAMN02982989_0977</name>
</gene>
<reference evidence="12" key="1">
    <citation type="submission" date="2017-04" db="EMBL/GenBank/DDBJ databases">
        <authorList>
            <person name="Varghese N."/>
            <person name="Submissions S."/>
        </authorList>
    </citation>
    <scope>NUCLEOTIDE SEQUENCE [LARGE SCALE GENOMIC DNA]</scope>
    <source>
        <strain evidence="12">B4P</strain>
    </source>
</reference>
<dbReference type="GO" id="GO:0005886">
    <property type="term" value="C:plasma membrane"/>
    <property type="evidence" value="ECO:0007669"/>
    <property type="project" value="UniProtKB-SubCell"/>
</dbReference>
<evidence type="ECO:0000256" key="8">
    <source>
        <dbReference type="ARBA" id="ARBA00038436"/>
    </source>
</evidence>
<evidence type="ECO:0000256" key="5">
    <source>
        <dbReference type="ARBA" id="ARBA00022692"/>
    </source>
</evidence>
<comment type="similarity">
    <text evidence="8 9">Belongs to the TRAP transporter small permease family.</text>
</comment>
<dbReference type="GO" id="GO:0015740">
    <property type="term" value="P:C4-dicarboxylate transport"/>
    <property type="evidence" value="ECO:0007669"/>
    <property type="project" value="TreeGrafter"/>
</dbReference>
<feature type="domain" description="Tripartite ATP-independent periplasmic transporters DctQ component" evidence="10">
    <location>
        <begin position="28"/>
        <end position="155"/>
    </location>
</feature>
<comment type="subunit">
    <text evidence="9">The complex comprises the extracytoplasmic solute receptor protein and the two transmembrane proteins.</text>
</comment>
<keyword evidence="12" id="KW-1185">Reference proteome</keyword>
<dbReference type="AlphaFoldDB" id="A0A1X7FWC6"/>
<accession>A0A1X7FWC6</accession>
<dbReference type="InterPro" id="IPR055348">
    <property type="entry name" value="DctQ"/>
</dbReference>
<dbReference type="STRING" id="464029.SAMN02982989_0977"/>
<comment type="subcellular location">
    <subcellularLocation>
        <location evidence="1 9">Cell inner membrane</location>
        <topology evidence="1 9">Multi-pass membrane protein</topology>
    </subcellularLocation>
</comment>
<dbReference type="PANTHER" id="PTHR35011:SF2">
    <property type="entry name" value="2,3-DIKETO-L-GULONATE TRAP TRANSPORTER SMALL PERMEASE PROTEIN YIAM"/>
    <property type="match status" value="1"/>
</dbReference>
<evidence type="ECO:0000256" key="4">
    <source>
        <dbReference type="ARBA" id="ARBA00022519"/>
    </source>
</evidence>
<protein>
    <recommendedName>
        <fullName evidence="9">TRAP transporter small permease protein</fullName>
    </recommendedName>
</protein>
<proteinExistence type="inferred from homology"/>
<dbReference type="Pfam" id="PF04290">
    <property type="entry name" value="DctQ"/>
    <property type="match status" value="1"/>
</dbReference>
<sequence length="189" mass="20753">MRSRALDRIVDAYFKLLEFILFLCMTGMVVTVFGNVVLRYGFNSGILVSEELSRFLFVWMTFIGAVVVLRERGHLGMDTVVNMLPLAGAKGAKAISDLLIIACCIYIVSGTWQQHDVNMDNLSPVLMIPMEYVYSVAYISGFSMMAITTVSLVSTFLPGAGDPRQSMFVDAEEKAALNSVGTVRGESDP</sequence>
<dbReference type="GO" id="GO:0022857">
    <property type="term" value="F:transmembrane transporter activity"/>
    <property type="evidence" value="ECO:0007669"/>
    <property type="project" value="UniProtKB-UniRule"/>
</dbReference>
<evidence type="ECO:0000256" key="9">
    <source>
        <dbReference type="RuleBase" id="RU369079"/>
    </source>
</evidence>
<dbReference type="EMBL" id="FXAF01000008">
    <property type="protein sequence ID" value="SMF59817.1"/>
    <property type="molecule type" value="Genomic_DNA"/>
</dbReference>
<feature type="transmembrane region" description="Helical" evidence="9">
    <location>
        <begin position="12"/>
        <end position="32"/>
    </location>
</feature>
<keyword evidence="7 9" id="KW-0472">Membrane</keyword>
<dbReference type="RefSeq" id="WP_085423862.1">
    <property type="nucleotide sequence ID" value="NZ_FXAF01000008.1"/>
</dbReference>
<keyword evidence="3" id="KW-1003">Cell membrane</keyword>
<keyword evidence="5 9" id="KW-0812">Transmembrane</keyword>
<dbReference type="Proteomes" id="UP000192903">
    <property type="component" value="Unassembled WGS sequence"/>
</dbReference>
<feature type="transmembrane region" description="Helical" evidence="9">
    <location>
        <begin position="132"/>
        <end position="157"/>
    </location>
</feature>
<dbReference type="OrthoDB" id="4964541at2"/>
<organism evidence="11 12">
    <name type="scientific">Xaviernesmea oryzae</name>
    <dbReference type="NCBI Taxonomy" id="464029"/>
    <lineage>
        <taxon>Bacteria</taxon>
        <taxon>Pseudomonadati</taxon>
        <taxon>Pseudomonadota</taxon>
        <taxon>Alphaproteobacteria</taxon>
        <taxon>Hyphomicrobiales</taxon>
        <taxon>Rhizobiaceae</taxon>
        <taxon>Rhizobium/Agrobacterium group</taxon>
        <taxon>Xaviernesmea</taxon>
    </lineage>
</organism>
<evidence type="ECO:0000313" key="11">
    <source>
        <dbReference type="EMBL" id="SMF59817.1"/>
    </source>
</evidence>
<evidence type="ECO:0000256" key="7">
    <source>
        <dbReference type="ARBA" id="ARBA00023136"/>
    </source>
</evidence>
<evidence type="ECO:0000256" key="6">
    <source>
        <dbReference type="ARBA" id="ARBA00022989"/>
    </source>
</evidence>
<dbReference type="PANTHER" id="PTHR35011">
    <property type="entry name" value="2,3-DIKETO-L-GULONATE TRAP TRANSPORTER SMALL PERMEASE PROTEIN YIAM"/>
    <property type="match status" value="1"/>
</dbReference>
<feature type="transmembrane region" description="Helical" evidence="9">
    <location>
        <begin position="52"/>
        <end position="70"/>
    </location>
</feature>
<keyword evidence="6 9" id="KW-1133">Transmembrane helix</keyword>
<keyword evidence="4 9" id="KW-0997">Cell inner membrane</keyword>
<name>A0A1X7FWC6_9HYPH</name>
<keyword evidence="2 9" id="KW-0813">Transport</keyword>